<accession>A0AAE9JMZ6</accession>
<sequence>MEDSERIKVHNMGVVDIDGLNSKGYAEHNSFSIAEVRANNKEWGPPQPRPTVKYAISRSIELPRLGEVLAEFSISHRSGHSIRNLRDTISDYVFEVESAKHLFCIHRRPNPEFYYDRTVLSIPGRSVQRRSAFPCVLIVSDSEDDANHAFEHLCREQRKLKYRGPGVQLLNENSNFVNLNTAGVMIGSVHSIFRWLNFLTVERRGHELQKSLKFVIINNAEKIILIPQLNSFLYKISEFSETSRIKMLFMYGFAATQTAPLLDVIRSCQTVTSSEMFIEVDKPRERNFIKEVKFLLATPAEDYANEKAAQAFSKGKSLPDELLALYTTVMTPQAQKLNFCYMLIEKLRNERERFNMNRANKRRERILIVTKNSKVATTVTMYLKERSLKKVSANGQRKGFSVNCILTQDSVENVEKRNFEFRHGSLDVLVINWKSINDVLRGTVDAVIIFDSAHPRYFQTMMETEMDNLTSMNCVKLKLYIIIDQQADKHMLPQYVKFLQKYKHQAPQWFRAQYEKYRTEFNANLAERNRLISERPLTNSTTDTSQ</sequence>
<keyword evidence="2" id="KW-1185">Reference proteome</keyword>
<dbReference type="EMBL" id="CP092624">
    <property type="protein sequence ID" value="UMM36895.1"/>
    <property type="molecule type" value="Genomic_DNA"/>
</dbReference>
<proteinExistence type="predicted"/>
<protein>
    <submittedName>
        <fullName evidence="1">Uncharacterized protein</fullName>
    </submittedName>
</protein>
<dbReference type="AlphaFoldDB" id="A0AAE9JMZ6"/>
<dbReference type="Proteomes" id="UP000829354">
    <property type="component" value="Chromosome V"/>
</dbReference>
<gene>
    <name evidence="1" type="ORF">L5515_008856</name>
</gene>
<evidence type="ECO:0000313" key="2">
    <source>
        <dbReference type="Proteomes" id="UP000829354"/>
    </source>
</evidence>
<organism evidence="1 2">
    <name type="scientific">Caenorhabditis briggsae</name>
    <dbReference type="NCBI Taxonomy" id="6238"/>
    <lineage>
        <taxon>Eukaryota</taxon>
        <taxon>Metazoa</taxon>
        <taxon>Ecdysozoa</taxon>
        <taxon>Nematoda</taxon>
        <taxon>Chromadorea</taxon>
        <taxon>Rhabditida</taxon>
        <taxon>Rhabditina</taxon>
        <taxon>Rhabditomorpha</taxon>
        <taxon>Rhabditoidea</taxon>
        <taxon>Rhabditidae</taxon>
        <taxon>Peloderinae</taxon>
        <taxon>Caenorhabditis</taxon>
    </lineage>
</organism>
<evidence type="ECO:0000313" key="1">
    <source>
        <dbReference type="EMBL" id="UMM36895.1"/>
    </source>
</evidence>
<name>A0AAE9JMZ6_CAEBR</name>
<reference evidence="1 2" key="1">
    <citation type="submission" date="2022-04" db="EMBL/GenBank/DDBJ databases">
        <title>Chromosome-level reference genomes for two strains of Caenorhabditis briggsae: an improved platform for comparative genomics.</title>
        <authorList>
            <person name="Stevens L."/>
            <person name="Andersen E."/>
        </authorList>
    </citation>
    <scope>NUCLEOTIDE SEQUENCE [LARGE SCALE GENOMIC DNA]</scope>
    <source>
        <strain evidence="1">VX34</strain>
        <tissue evidence="1">Whole-organism</tissue>
    </source>
</reference>